<proteinExistence type="predicted"/>
<feature type="compositionally biased region" description="Basic and acidic residues" evidence="1">
    <location>
        <begin position="94"/>
        <end position="105"/>
    </location>
</feature>
<accession>E2AM32</accession>
<reference evidence="2 3" key="1">
    <citation type="journal article" date="2010" name="Science">
        <title>Genomic comparison of the ants Camponotus floridanus and Harpegnathos saltator.</title>
        <authorList>
            <person name="Bonasio R."/>
            <person name="Zhang G."/>
            <person name="Ye C."/>
            <person name="Mutti N.S."/>
            <person name="Fang X."/>
            <person name="Qin N."/>
            <person name="Donahue G."/>
            <person name="Yang P."/>
            <person name="Li Q."/>
            <person name="Li C."/>
            <person name="Zhang P."/>
            <person name="Huang Z."/>
            <person name="Berger S.L."/>
            <person name="Reinberg D."/>
            <person name="Wang J."/>
            <person name="Liebig J."/>
        </authorList>
    </citation>
    <scope>NUCLEOTIDE SEQUENCE [LARGE SCALE GENOMIC DNA]</scope>
    <source>
        <strain evidence="3">C129</strain>
    </source>
</reference>
<dbReference type="Proteomes" id="UP000000311">
    <property type="component" value="Unassembled WGS sequence"/>
</dbReference>
<sequence>MAHVQMYRMYTGRSFICDKNVLENLIFKTRPTSAKIKLSAMLPGTCLDLHAEKSNAPLRRPLPSPTLPSDVTTVSKSTFPLKQTRSPHYPARLYPHELHLPKQDSPKSASEMDPLL</sequence>
<feature type="compositionally biased region" description="Polar residues" evidence="1">
    <location>
        <begin position="70"/>
        <end position="86"/>
    </location>
</feature>
<keyword evidence="3" id="KW-1185">Reference proteome</keyword>
<name>E2AM32_CAMFO</name>
<evidence type="ECO:0000313" key="2">
    <source>
        <dbReference type="EMBL" id="EFN65490.1"/>
    </source>
</evidence>
<dbReference type="AlphaFoldDB" id="E2AM32"/>
<organism evidence="3">
    <name type="scientific">Camponotus floridanus</name>
    <name type="common">Florida carpenter ant</name>
    <dbReference type="NCBI Taxonomy" id="104421"/>
    <lineage>
        <taxon>Eukaryota</taxon>
        <taxon>Metazoa</taxon>
        <taxon>Ecdysozoa</taxon>
        <taxon>Arthropoda</taxon>
        <taxon>Hexapoda</taxon>
        <taxon>Insecta</taxon>
        <taxon>Pterygota</taxon>
        <taxon>Neoptera</taxon>
        <taxon>Endopterygota</taxon>
        <taxon>Hymenoptera</taxon>
        <taxon>Apocrita</taxon>
        <taxon>Aculeata</taxon>
        <taxon>Formicoidea</taxon>
        <taxon>Formicidae</taxon>
        <taxon>Formicinae</taxon>
        <taxon>Camponotus</taxon>
    </lineage>
</organism>
<feature type="region of interest" description="Disordered" evidence="1">
    <location>
        <begin position="56"/>
        <end position="116"/>
    </location>
</feature>
<dbReference type="InParanoid" id="E2AM32"/>
<evidence type="ECO:0000313" key="3">
    <source>
        <dbReference type="Proteomes" id="UP000000311"/>
    </source>
</evidence>
<dbReference type="EMBL" id="GL440704">
    <property type="protein sequence ID" value="EFN65490.1"/>
    <property type="molecule type" value="Genomic_DNA"/>
</dbReference>
<gene>
    <name evidence="2" type="ORF">EAG_16121</name>
</gene>
<evidence type="ECO:0000256" key="1">
    <source>
        <dbReference type="SAM" id="MobiDB-lite"/>
    </source>
</evidence>
<protein>
    <submittedName>
        <fullName evidence="2">Uncharacterized protein</fullName>
    </submittedName>
</protein>